<accession>A0A8T9C9N2</accession>
<dbReference type="GO" id="GO:0016846">
    <property type="term" value="F:carbon-sulfur lyase activity"/>
    <property type="evidence" value="ECO:0007669"/>
    <property type="project" value="InterPro"/>
</dbReference>
<dbReference type="Gene3D" id="3.90.1590.10">
    <property type="entry name" value="glutathione-dependent formaldehyde- activating enzyme (gfa)"/>
    <property type="match status" value="1"/>
</dbReference>
<proteinExistence type="predicted"/>
<protein>
    <recommendedName>
        <fullName evidence="3">CENP-V/GFA domain-containing protein</fullName>
    </recommendedName>
</protein>
<dbReference type="SUPFAM" id="SSF51316">
    <property type="entry name" value="Mss4-like"/>
    <property type="match status" value="1"/>
</dbReference>
<keyword evidence="2" id="KW-1185">Reference proteome</keyword>
<name>A0A8T9C9N2_9HELO</name>
<dbReference type="PANTHER" id="PTHR33337:SF40">
    <property type="entry name" value="CENP-V_GFA DOMAIN-CONTAINING PROTEIN-RELATED"/>
    <property type="match status" value="1"/>
</dbReference>
<sequence length="201" mass="22666">MPLPENPLVLNGGCNCGAIRYKIDIPEKAKRPLHPLSNGEVTFPVVLTDHCNDCRKATGSILPTWICVPITMMTCKLEPVTAAEDDDETTWFPVDSLFYPGPSTSKYWLKFYKSSDRATRSFCGRCGTNLTYSTISSSMKDFPKIFDVVLGTIDRADLEKDWMAPDRHCWVSCEIEWIKELTNGAPSMPRHPSFKLDEHAE</sequence>
<dbReference type="PANTHER" id="PTHR33337">
    <property type="entry name" value="GFA DOMAIN-CONTAINING PROTEIN"/>
    <property type="match status" value="1"/>
</dbReference>
<dbReference type="Proteomes" id="UP000469558">
    <property type="component" value="Unassembled WGS sequence"/>
</dbReference>
<evidence type="ECO:0000313" key="2">
    <source>
        <dbReference type="Proteomes" id="UP000469558"/>
    </source>
</evidence>
<dbReference type="AlphaFoldDB" id="A0A8T9C9N2"/>
<dbReference type="GO" id="GO:0046872">
    <property type="term" value="F:metal ion binding"/>
    <property type="evidence" value="ECO:0007669"/>
    <property type="project" value="UniProtKB-KW"/>
</dbReference>
<organism evidence="1 2">
    <name type="scientific">Lachnellula suecica</name>
    <dbReference type="NCBI Taxonomy" id="602035"/>
    <lineage>
        <taxon>Eukaryota</taxon>
        <taxon>Fungi</taxon>
        <taxon>Dikarya</taxon>
        <taxon>Ascomycota</taxon>
        <taxon>Pezizomycotina</taxon>
        <taxon>Leotiomycetes</taxon>
        <taxon>Helotiales</taxon>
        <taxon>Lachnaceae</taxon>
        <taxon>Lachnellula</taxon>
    </lineage>
</organism>
<dbReference type="InterPro" id="IPR011057">
    <property type="entry name" value="Mss4-like_sf"/>
</dbReference>
<gene>
    <name evidence="1" type="ORF">LSUE1_G006291</name>
</gene>
<reference evidence="1 2" key="1">
    <citation type="submission" date="2018-05" db="EMBL/GenBank/DDBJ databases">
        <title>Genome sequencing and assembly of the regulated plant pathogen Lachnellula willkommii and related sister species for the development of diagnostic species identification markers.</title>
        <authorList>
            <person name="Giroux E."/>
            <person name="Bilodeau G."/>
        </authorList>
    </citation>
    <scope>NUCLEOTIDE SEQUENCE [LARGE SCALE GENOMIC DNA]</scope>
    <source>
        <strain evidence="1 2">CBS 268.59</strain>
    </source>
</reference>
<comment type="caution">
    <text evidence="1">The sequence shown here is derived from an EMBL/GenBank/DDBJ whole genome shotgun (WGS) entry which is preliminary data.</text>
</comment>
<dbReference type="EMBL" id="QGMK01000533">
    <property type="protein sequence ID" value="TVY81167.1"/>
    <property type="molecule type" value="Genomic_DNA"/>
</dbReference>
<evidence type="ECO:0000313" key="1">
    <source>
        <dbReference type="EMBL" id="TVY81167.1"/>
    </source>
</evidence>
<dbReference type="OrthoDB" id="5422068at2759"/>
<evidence type="ECO:0008006" key="3">
    <source>
        <dbReference type="Google" id="ProtNLM"/>
    </source>
</evidence>